<dbReference type="GO" id="GO:0035539">
    <property type="term" value="F:8-oxo-7,8-dihydrodeoxyguanosine triphosphate pyrophosphatase activity"/>
    <property type="evidence" value="ECO:0007669"/>
    <property type="project" value="UniProtKB-EC"/>
</dbReference>
<evidence type="ECO:0000256" key="1">
    <source>
        <dbReference type="ARBA" id="ARBA00001946"/>
    </source>
</evidence>
<evidence type="ECO:0000256" key="13">
    <source>
        <dbReference type="ARBA" id="ARBA00040794"/>
    </source>
</evidence>
<dbReference type="InterPro" id="IPR013785">
    <property type="entry name" value="Aldolase_TIM"/>
</dbReference>
<dbReference type="GO" id="GO:0046872">
    <property type="term" value="F:metal ion binding"/>
    <property type="evidence" value="ECO:0007669"/>
    <property type="project" value="UniProtKB-KW"/>
</dbReference>
<dbReference type="PATRIC" id="fig|857265.3.peg.1935"/>
<dbReference type="Proteomes" id="UP000037939">
    <property type="component" value="Unassembled WGS sequence"/>
</dbReference>
<feature type="binding site" evidence="17">
    <location>
        <position position="27"/>
    </location>
    <ligand>
        <name>8-oxo-dGTP</name>
        <dbReference type="ChEBI" id="CHEBI:77896"/>
    </ligand>
</feature>
<accession>A0A0N0GNZ2</accession>
<keyword evidence="4" id="KW-0235">DNA replication</keyword>
<dbReference type="Gene3D" id="3.20.20.70">
    <property type="entry name" value="Aldolase class I"/>
    <property type="match status" value="1"/>
</dbReference>
<dbReference type="NCBIfam" id="TIGR00586">
    <property type="entry name" value="mutt"/>
    <property type="match status" value="1"/>
</dbReference>
<keyword evidence="5 18" id="KW-0479">Metal-binding</keyword>
<dbReference type="CDD" id="cd00564">
    <property type="entry name" value="TMP_TenI"/>
    <property type="match status" value="1"/>
</dbReference>
<dbReference type="GO" id="GO:0006260">
    <property type="term" value="P:DNA replication"/>
    <property type="evidence" value="ECO:0007669"/>
    <property type="project" value="UniProtKB-KW"/>
</dbReference>
<dbReference type="InterPro" id="IPR036206">
    <property type="entry name" value="ThiamineP_synth_sf"/>
</dbReference>
<dbReference type="OrthoDB" id="9810648at2"/>
<dbReference type="Gene3D" id="3.90.79.10">
    <property type="entry name" value="Nucleoside Triphosphate Pyrophosphohydrolase"/>
    <property type="match status" value="1"/>
</dbReference>
<dbReference type="InterPro" id="IPR015797">
    <property type="entry name" value="NUDIX_hydrolase-like_dom_sf"/>
</dbReference>
<evidence type="ECO:0000256" key="19">
    <source>
        <dbReference type="RuleBase" id="RU003476"/>
    </source>
</evidence>
<reference evidence="21 22" key="1">
    <citation type="submission" date="2015-07" db="EMBL/GenBank/DDBJ databases">
        <title>Draft genome sequence of the Amantichitinum ursilacus IGB-41, a new chitin-degrading bacterium.</title>
        <authorList>
            <person name="Kirstahler P."/>
            <person name="Guenther M."/>
            <person name="Grumaz C."/>
            <person name="Rupp S."/>
            <person name="Zibek S."/>
            <person name="Sohn K."/>
        </authorList>
    </citation>
    <scope>NUCLEOTIDE SEQUENCE [LARGE SCALE GENOMIC DNA]</scope>
    <source>
        <strain evidence="21 22">IGB-41</strain>
    </source>
</reference>
<evidence type="ECO:0000256" key="10">
    <source>
        <dbReference type="ARBA" id="ARBA00035861"/>
    </source>
</evidence>
<evidence type="ECO:0000256" key="17">
    <source>
        <dbReference type="PIRSR" id="PIRSR603561-1"/>
    </source>
</evidence>
<keyword evidence="6" id="KW-0227">DNA damage</keyword>
<dbReference type="STRING" id="857265.WG78_09405"/>
<evidence type="ECO:0000256" key="9">
    <source>
        <dbReference type="ARBA" id="ARBA00023204"/>
    </source>
</evidence>
<dbReference type="GO" id="GO:0006281">
    <property type="term" value="P:DNA repair"/>
    <property type="evidence" value="ECO:0007669"/>
    <property type="project" value="UniProtKB-KW"/>
</dbReference>
<keyword evidence="8 18" id="KW-0460">Magnesium</keyword>
<keyword evidence="3" id="KW-0515">Mutator protein</keyword>
<dbReference type="PROSITE" id="PS00893">
    <property type="entry name" value="NUDIX_BOX"/>
    <property type="match status" value="1"/>
</dbReference>
<dbReference type="EC" id="3.6.1.55" evidence="12"/>
<evidence type="ECO:0000313" key="22">
    <source>
        <dbReference type="Proteomes" id="UP000037939"/>
    </source>
</evidence>
<evidence type="ECO:0000256" key="5">
    <source>
        <dbReference type="ARBA" id="ARBA00022723"/>
    </source>
</evidence>
<comment type="caution">
    <text evidence="21">The sequence shown here is derived from an EMBL/GenBank/DDBJ whole genome shotgun (WGS) entry which is preliminary data.</text>
</comment>
<evidence type="ECO:0000256" key="7">
    <source>
        <dbReference type="ARBA" id="ARBA00022801"/>
    </source>
</evidence>
<evidence type="ECO:0000256" key="11">
    <source>
        <dbReference type="ARBA" id="ARBA00036904"/>
    </source>
</evidence>
<dbReference type="EMBL" id="LAQT01000007">
    <property type="protein sequence ID" value="KPC53295.1"/>
    <property type="molecule type" value="Genomic_DNA"/>
</dbReference>
<comment type="catalytic activity">
    <reaction evidence="10">
        <text>8-oxo-dGTP + H2O = 8-oxo-dGMP + diphosphate + H(+)</text>
        <dbReference type="Rhea" id="RHEA:31575"/>
        <dbReference type="ChEBI" id="CHEBI:15377"/>
        <dbReference type="ChEBI" id="CHEBI:15378"/>
        <dbReference type="ChEBI" id="CHEBI:33019"/>
        <dbReference type="ChEBI" id="CHEBI:63224"/>
        <dbReference type="ChEBI" id="CHEBI:77896"/>
        <dbReference type="EC" id="3.6.1.55"/>
    </reaction>
</comment>
<dbReference type="RefSeq" id="WP_053937537.1">
    <property type="nucleotide sequence ID" value="NZ_LAQT01000007.1"/>
</dbReference>
<dbReference type="InterPro" id="IPR020476">
    <property type="entry name" value="Nudix_hydrolase"/>
</dbReference>
<dbReference type="PROSITE" id="PS51462">
    <property type="entry name" value="NUDIX"/>
    <property type="match status" value="1"/>
</dbReference>
<gene>
    <name evidence="21" type="primary">mutT_1</name>
    <name evidence="21" type="ORF">WG78_09405</name>
</gene>
<evidence type="ECO:0000256" key="14">
    <source>
        <dbReference type="ARBA" id="ARBA00041592"/>
    </source>
</evidence>
<keyword evidence="22" id="KW-1185">Reference proteome</keyword>
<dbReference type="GO" id="GO:0009228">
    <property type="term" value="P:thiamine biosynthetic process"/>
    <property type="evidence" value="ECO:0007669"/>
    <property type="project" value="UniProtKB-KW"/>
</dbReference>
<dbReference type="PANTHER" id="PTHR47707:SF1">
    <property type="entry name" value="NUDIX HYDROLASE FAMILY PROTEIN"/>
    <property type="match status" value="1"/>
</dbReference>
<dbReference type="SUPFAM" id="SSF55811">
    <property type="entry name" value="Nudix"/>
    <property type="match status" value="1"/>
</dbReference>
<feature type="binding site" evidence="18">
    <location>
        <position position="61"/>
    </location>
    <ligand>
        <name>Mg(2+)</name>
        <dbReference type="ChEBI" id="CHEBI:18420"/>
    </ligand>
</feature>
<dbReference type="GO" id="GO:0008413">
    <property type="term" value="F:8-oxo-7,8-dihydroguanosine triphosphate pyrophosphatase activity"/>
    <property type="evidence" value="ECO:0007669"/>
    <property type="project" value="InterPro"/>
</dbReference>
<dbReference type="GO" id="GO:0044716">
    <property type="term" value="F:8-oxo-GDP phosphatase activity"/>
    <property type="evidence" value="ECO:0007669"/>
    <property type="project" value="TreeGrafter"/>
</dbReference>
<dbReference type="InterPro" id="IPR003561">
    <property type="entry name" value="Mutator_MutT"/>
</dbReference>
<dbReference type="CDD" id="cd03425">
    <property type="entry name" value="NUDIX_MutT_NudA_like"/>
    <property type="match status" value="1"/>
</dbReference>
<feature type="binding site" evidence="17">
    <location>
        <begin position="38"/>
        <end position="41"/>
    </location>
    <ligand>
        <name>8-oxo-dGTP</name>
        <dbReference type="ChEBI" id="CHEBI:77896"/>
    </ligand>
</feature>
<dbReference type="Pfam" id="PF02581">
    <property type="entry name" value="TMP-TENI"/>
    <property type="match status" value="1"/>
</dbReference>
<evidence type="ECO:0000256" key="12">
    <source>
        <dbReference type="ARBA" id="ARBA00038905"/>
    </source>
</evidence>
<feature type="binding site" evidence="18">
    <location>
        <position position="41"/>
    </location>
    <ligand>
        <name>Mg(2+)</name>
        <dbReference type="ChEBI" id="CHEBI:18420"/>
    </ligand>
</feature>
<dbReference type="AlphaFoldDB" id="A0A0N0GNZ2"/>
<dbReference type="GO" id="GO:0044715">
    <property type="term" value="F:8-oxo-dGDP phosphatase activity"/>
    <property type="evidence" value="ECO:0007669"/>
    <property type="project" value="TreeGrafter"/>
</dbReference>
<dbReference type="SUPFAM" id="SSF51391">
    <property type="entry name" value="Thiamin phosphate synthase"/>
    <property type="match status" value="1"/>
</dbReference>
<dbReference type="InterPro" id="IPR000086">
    <property type="entry name" value="NUDIX_hydrolase_dom"/>
</dbReference>
<keyword evidence="9" id="KW-0234">DNA repair</keyword>
<comment type="catalytic activity">
    <reaction evidence="11">
        <text>8-oxo-GTP + H2O = 8-oxo-GMP + diphosphate + H(+)</text>
        <dbReference type="Rhea" id="RHEA:67616"/>
        <dbReference type="ChEBI" id="CHEBI:15377"/>
        <dbReference type="ChEBI" id="CHEBI:15378"/>
        <dbReference type="ChEBI" id="CHEBI:33019"/>
        <dbReference type="ChEBI" id="CHEBI:143553"/>
        <dbReference type="ChEBI" id="CHEBI:145694"/>
    </reaction>
</comment>
<evidence type="ECO:0000256" key="3">
    <source>
        <dbReference type="ARBA" id="ARBA00022457"/>
    </source>
</evidence>
<comment type="cofactor">
    <cofactor evidence="1 18">
        <name>Mg(2+)</name>
        <dbReference type="ChEBI" id="CHEBI:18420"/>
    </cofactor>
</comment>
<evidence type="ECO:0000256" key="4">
    <source>
        <dbReference type="ARBA" id="ARBA00022705"/>
    </source>
</evidence>
<evidence type="ECO:0000256" key="16">
    <source>
        <dbReference type="ARBA" id="ARBA00042798"/>
    </source>
</evidence>
<evidence type="ECO:0000256" key="8">
    <source>
        <dbReference type="ARBA" id="ARBA00022842"/>
    </source>
</evidence>
<dbReference type="PANTHER" id="PTHR47707">
    <property type="entry name" value="8-OXO-DGTP DIPHOSPHATASE"/>
    <property type="match status" value="1"/>
</dbReference>
<keyword evidence="7 19" id="KW-0378">Hydrolase</keyword>
<dbReference type="PRINTS" id="PR00502">
    <property type="entry name" value="NUDIXFAMILY"/>
</dbReference>
<dbReference type="NCBIfam" id="NF006530">
    <property type="entry name" value="PRK08999.1"/>
    <property type="match status" value="1"/>
</dbReference>
<protein>
    <recommendedName>
        <fullName evidence="13">8-oxo-dGTP diphosphatase</fullName>
        <ecNumber evidence="12">3.6.1.55</ecNumber>
    </recommendedName>
    <alternativeName>
        <fullName evidence="16">7,8-dihydro-8-oxoguanine-triphosphatase</fullName>
    </alternativeName>
    <alternativeName>
        <fullName evidence="15">Mutator protein MutT</fullName>
    </alternativeName>
    <alternativeName>
        <fullName evidence="14">dGTP pyrophosphohydrolase</fullName>
    </alternativeName>
</protein>
<evidence type="ECO:0000256" key="6">
    <source>
        <dbReference type="ARBA" id="ARBA00022763"/>
    </source>
</evidence>
<dbReference type="InterPro" id="IPR022998">
    <property type="entry name" value="ThiamineP_synth_TenI"/>
</dbReference>
<evidence type="ECO:0000256" key="18">
    <source>
        <dbReference type="PIRSR" id="PIRSR603561-2"/>
    </source>
</evidence>
<comment type="similarity">
    <text evidence="2 19">Belongs to the Nudix hydrolase family.</text>
</comment>
<name>A0A0N0GNZ2_9NEIS</name>
<dbReference type="Pfam" id="PF00293">
    <property type="entry name" value="NUDIX"/>
    <property type="match status" value="1"/>
</dbReference>
<dbReference type="InterPro" id="IPR020084">
    <property type="entry name" value="NUDIX_hydrolase_CS"/>
</dbReference>
<feature type="binding site" evidence="17">
    <location>
        <position position="123"/>
    </location>
    <ligand>
        <name>8-oxo-dGTP</name>
        <dbReference type="ChEBI" id="CHEBI:77896"/>
    </ligand>
</feature>
<organism evidence="21 22">
    <name type="scientific">Amantichitinum ursilacus</name>
    <dbReference type="NCBI Taxonomy" id="857265"/>
    <lineage>
        <taxon>Bacteria</taxon>
        <taxon>Pseudomonadati</taxon>
        <taxon>Pseudomonadota</taxon>
        <taxon>Betaproteobacteria</taxon>
        <taxon>Neisseriales</taxon>
        <taxon>Chitinibacteraceae</taxon>
        <taxon>Amantichitinum</taxon>
    </lineage>
</organism>
<evidence type="ECO:0000256" key="15">
    <source>
        <dbReference type="ARBA" id="ARBA00041979"/>
    </source>
</evidence>
<sequence length="317" mass="34371">MSTAPKVVDVAVGVLVQADGQFLLGSRPAGKPYAGYWEFPGGKLEDGETALQALQRELQEEMGIVVTAATPWLTQRFVYPHATVRLHFFRVTAWEGEFEAREGQQFAWQSARALTVSPILPANGPIMRGLQLPPQLALSQVAGLGEAAWLARLQARLSQANPLWLILREPQLAPSEYGTLAEKVIAPVHAAGGRVLLHNHIDLARELRADGVHVSVTRAAELQARPRGLDWFGASVHNATELQHAQQIGVDYAMLGHVLPTNSHAEHVPLGWDGFEALMHVGWPFPLYALGGLSNGDLPTALQHGAHGIGQLTGAWR</sequence>
<dbReference type="InterPro" id="IPR047127">
    <property type="entry name" value="MutT-like"/>
</dbReference>
<evidence type="ECO:0000259" key="20">
    <source>
        <dbReference type="PROSITE" id="PS51462"/>
    </source>
</evidence>
<feature type="domain" description="Nudix hydrolase" evidence="20">
    <location>
        <begin position="5"/>
        <end position="134"/>
    </location>
</feature>
<evidence type="ECO:0000313" key="21">
    <source>
        <dbReference type="EMBL" id="KPC53295.1"/>
    </source>
</evidence>
<proteinExistence type="inferred from homology"/>
<evidence type="ECO:0000256" key="2">
    <source>
        <dbReference type="ARBA" id="ARBA00005582"/>
    </source>
</evidence>